<name>A0A9P9F2U2_9HYPO</name>
<gene>
    <name evidence="2" type="ORF">B0J13DRAFT_660962</name>
</gene>
<reference evidence="2" key="1">
    <citation type="journal article" date="2021" name="Nat. Commun.">
        <title>Genetic determinants of endophytism in the Arabidopsis root mycobiome.</title>
        <authorList>
            <person name="Mesny F."/>
            <person name="Miyauchi S."/>
            <person name="Thiergart T."/>
            <person name="Pickel B."/>
            <person name="Atanasova L."/>
            <person name="Karlsson M."/>
            <person name="Huettel B."/>
            <person name="Barry K.W."/>
            <person name="Haridas S."/>
            <person name="Chen C."/>
            <person name="Bauer D."/>
            <person name="Andreopoulos W."/>
            <person name="Pangilinan J."/>
            <person name="LaButti K."/>
            <person name="Riley R."/>
            <person name="Lipzen A."/>
            <person name="Clum A."/>
            <person name="Drula E."/>
            <person name="Henrissat B."/>
            <person name="Kohler A."/>
            <person name="Grigoriev I.V."/>
            <person name="Martin F.M."/>
            <person name="Hacquard S."/>
        </authorList>
    </citation>
    <scope>NUCLEOTIDE SEQUENCE</scope>
    <source>
        <strain evidence="2">MPI-CAGE-AT-0021</strain>
    </source>
</reference>
<dbReference type="Gene3D" id="3.40.630.30">
    <property type="match status" value="1"/>
</dbReference>
<evidence type="ECO:0000259" key="1">
    <source>
        <dbReference type="Pfam" id="PF00583"/>
    </source>
</evidence>
<dbReference type="SUPFAM" id="SSF55729">
    <property type="entry name" value="Acyl-CoA N-acyltransferases (Nat)"/>
    <property type="match status" value="2"/>
</dbReference>
<sequence length="254" mass="28420">MAPRPSKPPVYPESPSLGNLRLASPTDIMRMGVVYAAGFCDAAENSWERPDHQQFPQSTILAHRHDVRDHLLNANKVVLVAVDQYDPEESSKTWANIPENNGWTPPKAGHNVIVGAVVWTLAPSSNRIGQFQQTVSFPVLPNYGNEDLDRDLAVRVNEILDEEEEKQFKGDLMLLERIVVHPAYRKRGHGERLAQWGLTLAAEDKVDIGVVATDQGTTLCKRLGFGLLRSVEITKKDGKLTGRRFSFLRYRTVA</sequence>
<evidence type="ECO:0000313" key="3">
    <source>
        <dbReference type="Proteomes" id="UP000717696"/>
    </source>
</evidence>
<keyword evidence="3" id="KW-1185">Reference proteome</keyword>
<dbReference type="EMBL" id="JAGMUU010000006">
    <property type="protein sequence ID" value="KAH7150148.1"/>
    <property type="molecule type" value="Genomic_DNA"/>
</dbReference>
<proteinExistence type="predicted"/>
<dbReference type="PANTHER" id="PTHR42791:SF17">
    <property type="entry name" value="ACETYLTRANSFERASE, GNAT FAMILY FAMILY (AFU_ORTHOLOGUE AFUA_8G05690)"/>
    <property type="match status" value="1"/>
</dbReference>
<dbReference type="AlphaFoldDB" id="A0A9P9F2U2"/>
<comment type="caution">
    <text evidence="2">The sequence shown here is derived from an EMBL/GenBank/DDBJ whole genome shotgun (WGS) entry which is preliminary data.</text>
</comment>
<dbReference type="GO" id="GO:0016747">
    <property type="term" value="F:acyltransferase activity, transferring groups other than amino-acyl groups"/>
    <property type="evidence" value="ECO:0007669"/>
    <property type="project" value="InterPro"/>
</dbReference>
<dbReference type="InterPro" id="IPR000182">
    <property type="entry name" value="GNAT_dom"/>
</dbReference>
<feature type="domain" description="N-acetyltransferase" evidence="1">
    <location>
        <begin position="169"/>
        <end position="212"/>
    </location>
</feature>
<accession>A0A9P9F2U2</accession>
<dbReference type="InterPro" id="IPR052523">
    <property type="entry name" value="Trichothecene_AcTrans"/>
</dbReference>
<dbReference type="Proteomes" id="UP000717696">
    <property type="component" value="Unassembled WGS sequence"/>
</dbReference>
<protein>
    <recommendedName>
        <fullName evidence="1">N-acetyltransferase domain-containing protein</fullName>
    </recommendedName>
</protein>
<dbReference type="PANTHER" id="PTHR42791">
    <property type="entry name" value="GNAT FAMILY ACETYLTRANSFERASE"/>
    <property type="match status" value="1"/>
</dbReference>
<organism evidence="2 3">
    <name type="scientific">Dactylonectria estremocensis</name>
    <dbReference type="NCBI Taxonomy" id="1079267"/>
    <lineage>
        <taxon>Eukaryota</taxon>
        <taxon>Fungi</taxon>
        <taxon>Dikarya</taxon>
        <taxon>Ascomycota</taxon>
        <taxon>Pezizomycotina</taxon>
        <taxon>Sordariomycetes</taxon>
        <taxon>Hypocreomycetidae</taxon>
        <taxon>Hypocreales</taxon>
        <taxon>Nectriaceae</taxon>
        <taxon>Dactylonectria</taxon>
    </lineage>
</organism>
<dbReference type="Pfam" id="PF00583">
    <property type="entry name" value="Acetyltransf_1"/>
    <property type="match status" value="1"/>
</dbReference>
<evidence type="ECO:0000313" key="2">
    <source>
        <dbReference type="EMBL" id="KAH7150148.1"/>
    </source>
</evidence>
<dbReference type="CDD" id="cd04301">
    <property type="entry name" value="NAT_SF"/>
    <property type="match status" value="1"/>
</dbReference>
<dbReference type="OrthoDB" id="4738875at2759"/>
<dbReference type="InterPro" id="IPR016181">
    <property type="entry name" value="Acyl_CoA_acyltransferase"/>
</dbReference>